<evidence type="ECO:0000313" key="1">
    <source>
        <dbReference type="EMBL" id="SDJ91186.1"/>
    </source>
</evidence>
<dbReference type="AlphaFoldDB" id="A0A1G8XL68"/>
<gene>
    <name evidence="1" type="ORF">SAMN04488074_103513</name>
</gene>
<evidence type="ECO:0008006" key="3">
    <source>
        <dbReference type="Google" id="ProtNLM"/>
    </source>
</evidence>
<sequence length="535" mass="58021">MLGVVHNVTSATRLFDVLPLLATDHRVEVIFACTGSSPFGMDVDPHLDRNRVRQVGWSELAERRLDLTISTSHGGPVHELNSPVVILPHGMGYNKYLNADTRKSRNPVFGLAPEWLLSEGVPIASSLVFSHDEQVERLRRSCPAALDVAVVAGDPCFDRMLASVPLRRTYRDAFGLQPGQQLVFVSSTWGPESLYGTAPKLVRELRDELPLDEFAVAVALHPNIWAHHSPWQVEMWLDDCRRRGVVLVPPEEGWRAGLIASDLVVGDHGSVTFYGAALGKPTLLATWPEHAVDPASPVGMFIAAADRLTPRRPLGEQARAAIERGRTHEEITRFTTSAPGAAARLLRAEFYRLLHLPEPEAPALTRVVPLPELSPRPPAVEIVRADLRIAEDQLSAALVRYTADVAPLPAGAGLMVSTDEPCSAQLELADIVVHDQPGDAHGWIADTLDAFPGAVLATMPVNGTTWVVGTRDAGFVEFTSAGGDGRVWAVVVLAWLREGRRVADFPALVRLQAGQASSASLCRVASAEWSSPRSS</sequence>
<reference evidence="2" key="1">
    <citation type="submission" date="2016-10" db="EMBL/GenBank/DDBJ databases">
        <authorList>
            <person name="Varghese N."/>
            <person name="Submissions S."/>
        </authorList>
    </citation>
    <scope>NUCLEOTIDE SEQUENCE [LARGE SCALE GENOMIC DNA]</scope>
    <source>
        <strain evidence="2">DSM 44796</strain>
    </source>
</reference>
<evidence type="ECO:0000313" key="2">
    <source>
        <dbReference type="Proteomes" id="UP000199682"/>
    </source>
</evidence>
<dbReference type="Proteomes" id="UP000199682">
    <property type="component" value="Unassembled WGS sequence"/>
</dbReference>
<dbReference type="InterPro" id="IPR043148">
    <property type="entry name" value="TagF_C"/>
</dbReference>
<proteinExistence type="predicted"/>
<protein>
    <recommendedName>
        <fullName evidence="3">CDP-Glycerol:Poly(Glycerophosphate) glycerophosphotransferase</fullName>
    </recommendedName>
</protein>
<dbReference type="EMBL" id="FNET01000003">
    <property type="protein sequence ID" value="SDJ91186.1"/>
    <property type="molecule type" value="Genomic_DNA"/>
</dbReference>
<dbReference type="SUPFAM" id="SSF53756">
    <property type="entry name" value="UDP-Glycosyltransferase/glycogen phosphorylase"/>
    <property type="match status" value="1"/>
</dbReference>
<organism evidence="1 2">
    <name type="scientific">Lentzea albidocapillata subsp. violacea</name>
    <dbReference type="NCBI Taxonomy" id="128104"/>
    <lineage>
        <taxon>Bacteria</taxon>
        <taxon>Bacillati</taxon>
        <taxon>Actinomycetota</taxon>
        <taxon>Actinomycetes</taxon>
        <taxon>Pseudonocardiales</taxon>
        <taxon>Pseudonocardiaceae</taxon>
        <taxon>Lentzea</taxon>
    </lineage>
</organism>
<name>A0A1G8XL68_9PSEU</name>
<accession>A0A1G8XL68</accession>
<dbReference type="Gene3D" id="3.40.50.12580">
    <property type="match status" value="1"/>
</dbReference>